<feature type="non-terminal residue" evidence="1">
    <location>
        <position position="299"/>
    </location>
</feature>
<reference evidence="1 2" key="1">
    <citation type="journal article" date="2014" name="Nat. Commun.">
        <title>Klebsormidium flaccidum genome reveals primary factors for plant terrestrial adaptation.</title>
        <authorList>
            <person name="Hori K."/>
            <person name="Maruyama F."/>
            <person name="Fujisawa T."/>
            <person name="Togashi T."/>
            <person name="Yamamoto N."/>
            <person name="Seo M."/>
            <person name="Sato S."/>
            <person name="Yamada T."/>
            <person name="Mori H."/>
            <person name="Tajima N."/>
            <person name="Moriyama T."/>
            <person name="Ikeuchi M."/>
            <person name="Watanabe M."/>
            <person name="Wada H."/>
            <person name="Kobayashi K."/>
            <person name="Saito M."/>
            <person name="Masuda T."/>
            <person name="Sasaki-Sekimoto Y."/>
            <person name="Mashiguchi K."/>
            <person name="Awai K."/>
            <person name="Shimojima M."/>
            <person name="Masuda S."/>
            <person name="Iwai M."/>
            <person name="Nobusawa T."/>
            <person name="Narise T."/>
            <person name="Kondo S."/>
            <person name="Saito H."/>
            <person name="Sato R."/>
            <person name="Murakawa M."/>
            <person name="Ihara Y."/>
            <person name="Oshima-Yamada Y."/>
            <person name="Ohtaka K."/>
            <person name="Satoh M."/>
            <person name="Sonobe K."/>
            <person name="Ishii M."/>
            <person name="Ohtani R."/>
            <person name="Kanamori-Sato M."/>
            <person name="Honoki R."/>
            <person name="Miyazaki D."/>
            <person name="Mochizuki H."/>
            <person name="Umetsu J."/>
            <person name="Higashi K."/>
            <person name="Shibata D."/>
            <person name="Kamiya Y."/>
            <person name="Sato N."/>
            <person name="Nakamura Y."/>
            <person name="Tabata S."/>
            <person name="Ida S."/>
            <person name="Kurokawa K."/>
            <person name="Ohta H."/>
        </authorList>
    </citation>
    <scope>NUCLEOTIDE SEQUENCE [LARGE SCALE GENOMIC DNA]</scope>
    <source>
        <strain evidence="1 2">NIES-2285</strain>
    </source>
</reference>
<sequence length="299" mass="33492">MASSRSFGSLVVDDGASGSGSRAQVPTHELRLALLKLKAGYIVDTVAKTLAGGNASQHESLRRSLDVSDLEEDKEYGWVLKLHQVRGHEWDEIVWDNRNWKIGIAPDCEVVLIRNQTSVRCGKPFVQHDRDLRPSEAELCHWLGEQLKSDGWSDRITEECVHGPECFFLSLPLPYVEERASALMGPDAHQLPFLEAMANDFSGQGVLWSMPAIMVGSGWFGLSYEVQDGLRSYDPTGRWKDISGIFRFQEFHDIVYLQAADYWKFFDACLCKTSLDTVEAILTAACQIGKSLLTAEITY</sequence>
<dbReference type="EMBL" id="DF237785">
    <property type="protein sequence ID" value="GAQ91703.1"/>
    <property type="molecule type" value="Genomic_DNA"/>
</dbReference>
<gene>
    <name evidence="1" type="ORF">KFL_008360120</name>
</gene>
<evidence type="ECO:0000313" key="1">
    <source>
        <dbReference type="EMBL" id="GAQ91703.1"/>
    </source>
</evidence>
<evidence type="ECO:0000313" key="2">
    <source>
        <dbReference type="Proteomes" id="UP000054558"/>
    </source>
</evidence>
<name>A0A1Y1IM42_KLENI</name>
<protein>
    <submittedName>
        <fullName evidence="1">Uncharacterized protein</fullName>
    </submittedName>
</protein>
<dbReference type="AlphaFoldDB" id="A0A1Y1IM42"/>
<dbReference type="Proteomes" id="UP000054558">
    <property type="component" value="Unassembled WGS sequence"/>
</dbReference>
<proteinExistence type="predicted"/>
<organism evidence="1 2">
    <name type="scientific">Klebsormidium nitens</name>
    <name type="common">Green alga</name>
    <name type="synonym">Ulothrix nitens</name>
    <dbReference type="NCBI Taxonomy" id="105231"/>
    <lineage>
        <taxon>Eukaryota</taxon>
        <taxon>Viridiplantae</taxon>
        <taxon>Streptophyta</taxon>
        <taxon>Klebsormidiophyceae</taxon>
        <taxon>Klebsormidiales</taxon>
        <taxon>Klebsormidiaceae</taxon>
        <taxon>Klebsormidium</taxon>
    </lineage>
</organism>
<accession>A0A1Y1IM42</accession>
<keyword evidence="2" id="KW-1185">Reference proteome</keyword>